<dbReference type="InterPro" id="IPR008988">
    <property type="entry name" value="Transcriptional_repressor_C"/>
</dbReference>
<dbReference type="InterPro" id="IPR038157">
    <property type="entry name" value="FeoA_core_dom"/>
</dbReference>
<dbReference type="SMART" id="SM00899">
    <property type="entry name" value="FeoA"/>
    <property type="match status" value="1"/>
</dbReference>
<accession>A0AA88ZQD8</accession>
<dbReference type="GO" id="GO:0046914">
    <property type="term" value="F:transition metal ion binding"/>
    <property type="evidence" value="ECO:0007669"/>
    <property type="project" value="InterPro"/>
</dbReference>
<dbReference type="Gene3D" id="2.30.30.90">
    <property type="match status" value="1"/>
</dbReference>
<dbReference type="PANTHER" id="PTHR42954:SF2">
    <property type="entry name" value="FE(2+) TRANSPORT PROTEIN A"/>
    <property type="match status" value="1"/>
</dbReference>
<dbReference type="RefSeq" id="WP_039249008.1">
    <property type="nucleotide sequence ID" value="NZ_JDRX01000004.1"/>
</dbReference>
<feature type="domain" description="Ferrous iron transporter FeoA-like" evidence="2">
    <location>
        <begin position="9"/>
        <end position="81"/>
    </location>
</feature>
<dbReference type="Proteomes" id="UP000030016">
    <property type="component" value="Unassembled WGS sequence"/>
</dbReference>
<organism evidence="3 4">
    <name type="scientific">Clostridium novyi A str. 4570</name>
    <dbReference type="NCBI Taxonomy" id="1444290"/>
    <lineage>
        <taxon>Bacteria</taxon>
        <taxon>Bacillati</taxon>
        <taxon>Bacillota</taxon>
        <taxon>Clostridia</taxon>
        <taxon>Eubacteriales</taxon>
        <taxon>Clostridiaceae</taxon>
        <taxon>Clostridium</taxon>
    </lineage>
</organism>
<protein>
    <submittedName>
        <fullName evidence="3">Iron transporter FeoA</fullName>
    </submittedName>
</protein>
<dbReference type="EMBL" id="JDRX01000004">
    <property type="protein sequence ID" value="KGN02996.1"/>
    <property type="molecule type" value="Genomic_DNA"/>
</dbReference>
<comment type="caution">
    <text evidence="3">The sequence shown here is derived from an EMBL/GenBank/DDBJ whole genome shotgun (WGS) entry which is preliminary data.</text>
</comment>
<sequence>MEKIKDNIKRLSDMNVGSLVKIEDLLSSGFIRERMLALGLTKGATVEVIQRGPTGDPTIYNIRGAMIALRRDEASLIDVSMA</sequence>
<dbReference type="Pfam" id="PF04023">
    <property type="entry name" value="FeoA"/>
    <property type="match status" value="1"/>
</dbReference>
<gene>
    <name evidence="3" type="ORF">Z969_03105</name>
</gene>
<evidence type="ECO:0000313" key="4">
    <source>
        <dbReference type="Proteomes" id="UP000030016"/>
    </source>
</evidence>
<evidence type="ECO:0000313" key="3">
    <source>
        <dbReference type="EMBL" id="KGN02996.1"/>
    </source>
</evidence>
<dbReference type="AlphaFoldDB" id="A0AA88ZQD8"/>
<evidence type="ECO:0000259" key="2">
    <source>
        <dbReference type="SMART" id="SM00899"/>
    </source>
</evidence>
<dbReference type="InterPro" id="IPR052713">
    <property type="entry name" value="FeoA"/>
</dbReference>
<evidence type="ECO:0000256" key="1">
    <source>
        <dbReference type="ARBA" id="ARBA00023004"/>
    </source>
</evidence>
<dbReference type="SUPFAM" id="SSF50037">
    <property type="entry name" value="C-terminal domain of transcriptional repressors"/>
    <property type="match status" value="1"/>
</dbReference>
<dbReference type="PANTHER" id="PTHR42954">
    <property type="entry name" value="FE(2+) TRANSPORT PROTEIN A"/>
    <property type="match status" value="1"/>
</dbReference>
<keyword evidence="1" id="KW-0408">Iron</keyword>
<name>A0AA88ZQD8_CLONO</name>
<proteinExistence type="predicted"/>
<dbReference type="InterPro" id="IPR007167">
    <property type="entry name" value="Fe-transptr_FeoA-like"/>
</dbReference>
<reference evidence="3 4" key="1">
    <citation type="submission" date="2014-01" db="EMBL/GenBank/DDBJ databases">
        <title>Plasmidome dynamics in the species complex Clostridium novyi sensu lato converts strains of independent lineages into distinctly different pathogens.</title>
        <authorList>
            <person name="Skarin H."/>
            <person name="Segerman B."/>
        </authorList>
    </citation>
    <scope>NUCLEOTIDE SEQUENCE [LARGE SCALE GENOMIC DNA]</scope>
    <source>
        <strain evidence="3 4">4570</strain>
    </source>
</reference>